<proteinExistence type="predicted"/>
<name>A0A0G4HDF5_9ALVE</name>
<dbReference type="InterPro" id="IPR013216">
    <property type="entry name" value="Methyltransf_11"/>
</dbReference>
<dbReference type="InterPro" id="IPR029063">
    <property type="entry name" value="SAM-dependent_MTases_sf"/>
</dbReference>
<accession>A0A0G4HDF5</accession>
<dbReference type="SMART" id="SM01007">
    <property type="entry name" value="Aldolase_II"/>
    <property type="match status" value="1"/>
</dbReference>
<evidence type="ECO:0000259" key="2">
    <source>
        <dbReference type="SMART" id="SM01007"/>
    </source>
</evidence>
<dbReference type="Gene3D" id="3.40.50.150">
    <property type="entry name" value="Vaccinia Virus protein VP39"/>
    <property type="match status" value="1"/>
</dbReference>
<dbReference type="InterPro" id="IPR051017">
    <property type="entry name" value="Aldolase-II_Adducin_sf"/>
</dbReference>
<dbReference type="InterPro" id="IPR001303">
    <property type="entry name" value="Aldolase_II/adducin_N"/>
</dbReference>
<dbReference type="PANTHER" id="PTHR10672">
    <property type="entry name" value="ADDUCIN"/>
    <property type="match status" value="1"/>
</dbReference>
<dbReference type="Pfam" id="PF00596">
    <property type="entry name" value="Aldolase_II"/>
    <property type="match status" value="1"/>
</dbReference>
<reference evidence="3" key="1">
    <citation type="submission" date="2014-11" db="EMBL/GenBank/DDBJ databases">
        <authorList>
            <person name="Otto D Thomas"/>
            <person name="Naeem Raeece"/>
        </authorList>
    </citation>
    <scope>NUCLEOTIDE SEQUENCE</scope>
</reference>
<dbReference type="AlphaFoldDB" id="A0A0G4HDF5"/>
<sequence>MVASTDPQVNGRREEIEKSRREYEKSVVQQYDTDTKRKFYSAVMGDGTDNIHFGKWEGVDVEKEGAYGEASARMTDWMWKRAMSISQKKAGGGKVQYIDLGSGTGAAARLICKDFPDVSCTCLNLCENQNAENMAANTKEGVDERVEVCKGSYMELPSEWDSRFDGCFSQDAFVHAFSKYSAFTEALRVTKDGGWLVFSDLMKGEASGVSEEELESFGQTNMVADWLTPTEVCKTLTEAGWSEVCFEDLTLDIKCSFQLMLKKVNRLLSDPQACKGIDLDLLETYRNNLAKRVGQVDRGVFKWGCISARKPYNTDEGKKRADLATAHNITRKFGMDELVWNHMSSRLQDGGFLITPGGLLFDEITPHDLHKSSTNITADIIHAAVYDARPDVNVVIHLHTPASVAVSCLDEGFVPLAQEAAPFYNKVAVHEWEGLSDDLDEKPRLMEAVKGDSRVLLMRHHGFCTLAKTVAEAWVLAYYFDKSCRTQLEVMKASGGKLRRPPASVMEKASQQIYLPEFAPGVCEWEALKRLAARGQKELCR</sequence>
<feature type="compositionally biased region" description="Basic and acidic residues" evidence="1">
    <location>
        <begin position="11"/>
        <end position="21"/>
    </location>
</feature>
<evidence type="ECO:0000256" key="1">
    <source>
        <dbReference type="SAM" id="MobiDB-lite"/>
    </source>
</evidence>
<dbReference type="GO" id="GO:0008757">
    <property type="term" value="F:S-adenosylmethionine-dependent methyltransferase activity"/>
    <property type="evidence" value="ECO:0007669"/>
    <property type="project" value="InterPro"/>
</dbReference>
<dbReference type="PhylomeDB" id="A0A0G4HDF5"/>
<feature type="domain" description="Class II aldolase/adducin N-terminal" evidence="2">
    <location>
        <begin position="321"/>
        <end position="488"/>
    </location>
</feature>
<dbReference type="PANTHER" id="PTHR10672:SF3">
    <property type="entry name" value="PROTEIN HU-LI TAI SHAO"/>
    <property type="match status" value="1"/>
</dbReference>
<dbReference type="CDD" id="cd02440">
    <property type="entry name" value="AdoMet_MTases"/>
    <property type="match status" value="1"/>
</dbReference>
<dbReference type="GO" id="GO:0051015">
    <property type="term" value="F:actin filament binding"/>
    <property type="evidence" value="ECO:0007669"/>
    <property type="project" value="TreeGrafter"/>
</dbReference>
<dbReference type="Pfam" id="PF08241">
    <property type="entry name" value="Methyltransf_11"/>
    <property type="match status" value="1"/>
</dbReference>
<protein>
    <recommendedName>
        <fullName evidence="2">Class II aldolase/adducin N-terminal domain-containing protein</fullName>
    </recommendedName>
</protein>
<dbReference type="EMBL" id="CDMZ01002375">
    <property type="protein sequence ID" value="CEM42087.1"/>
    <property type="molecule type" value="Genomic_DNA"/>
</dbReference>
<dbReference type="InterPro" id="IPR036409">
    <property type="entry name" value="Aldolase_II/adducin_N_sf"/>
</dbReference>
<dbReference type="SUPFAM" id="SSF53335">
    <property type="entry name" value="S-adenosyl-L-methionine-dependent methyltransferases"/>
    <property type="match status" value="1"/>
</dbReference>
<dbReference type="VEuPathDB" id="CryptoDB:Cvel_6440"/>
<gene>
    <name evidence="3" type="ORF">Cvel_6440</name>
</gene>
<dbReference type="Gene3D" id="3.40.225.10">
    <property type="entry name" value="Class II aldolase/adducin N-terminal domain"/>
    <property type="match status" value="1"/>
</dbReference>
<organism evidence="3">
    <name type="scientific">Chromera velia CCMP2878</name>
    <dbReference type="NCBI Taxonomy" id="1169474"/>
    <lineage>
        <taxon>Eukaryota</taxon>
        <taxon>Sar</taxon>
        <taxon>Alveolata</taxon>
        <taxon>Colpodellida</taxon>
        <taxon>Chromeraceae</taxon>
        <taxon>Chromera</taxon>
    </lineage>
</organism>
<feature type="region of interest" description="Disordered" evidence="1">
    <location>
        <begin position="1"/>
        <end position="21"/>
    </location>
</feature>
<dbReference type="GO" id="GO:0005856">
    <property type="term" value="C:cytoskeleton"/>
    <property type="evidence" value="ECO:0007669"/>
    <property type="project" value="TreeGrafter"/>
</dbReference>
<dbReference type="SUPFAM" id="SSF53639">
    <property type="entry name" value="AraD/HMP-PK domain-like"/>
    <property type="match status" value="1"/>
</dbReference>
<evidence type="ECO:0000313" key="3">
    <source>
        <dbReference type="EMBL" id="CEM42087.1"/>
    </source>
</evidence>